<reference evidence="1 2" key="1">
    <citation type="submission" date="2019-03" db="EMBL/GenBank/DDBJ databases">
        <title>Draft genome sequences of novel Actinobacteria.</title>
        <authorList>
            <person name="Sahin N."/>
            <person name="Ay H."/>
            <person name="Saygin H."/>
        </authorList>
    </citation>
    <scope>NUCLEOTIDE SEQUENCE [LARGE SCALE GENOMIC DNA]</scope>
    <source>
        <strain evidence="1 2">H3C3</strain>
    </source>
</reference>
<evidence type="ECO:0000313" key="2">
    <source>
        <dbReference type="Proteomes" id="UP000294513"/>
    </source>
</evidence>
<proteinExistence type="predicted"/>
<name>A0A4R5CGM3_9ACTN</name>
<keyword evidence="2" id="KW-1185">Reference proteome</keyword>
<protein>
    <submittedName>
        <fullName evidence="1">Uncharacterized protein</fullName>
    </submittedName>
</protein>
<sequence length="172" mass="18522">MSFPWTNLITAGSTLIAALGGASLTALLSGRAESHRLAHERLMNRAHQRTEGYADFLRIAQADARLLGIAGFRFSHGVPDDEEAQKMIDEMSEIVVVFQGACARVEIVGSEAAASAARRVSEAAALVGQRLRISYLSGQPVDLDAGTAEHAELKRTIDQFSQLCRQELADAD</sequence>
<dbReference type="RefSeq" id="WP_131889165.1">
    <property type="nucleotide sequence ID" value="NZ_SMKU01000006.1"/>
</dbReference>
<dbReference type="AlphaFoldDB" id="A0A4R5CGM3"/>
<evidence type="ECO:0000313" key="1">
    <source>
        <dbReference type="EMBL" id="TDD96414.1"/>
    </source>
</evidence>
<accession>A0A4R5CGM3</accession>
<organism evidence="1 2">
    <name type="scientific">Actinomadura rubrisoli</name>
    <dbReference type="NCBI Taxonomy" id="2530368"/>
    <lineage>
        <taxon>Bacteria</taxon>
        <taxon>Bacillati</taxon>
        <taxon>Actinomycetota</taxon>
        <taxon>Actinomycetes</taxon>
        <taxon>Streptosporangiales</taxon>
        <taxon>Thermomonosporaceae</taxon>
        <taxon>Actinomadura</taxon>
    </lineage>
</organism>
<dbReference type="Proteomes" id="UP000294513">
    <property type="component" value="Unassembled WGS sequence"/>
</dbReference>
<gene>
    <name evidence="1" type="ORF">E1298_02950</name>
</gene>
<dbReference type="OrthoDB" id="3482225at2"/>
<dbReference type="EMBL" id="SMKU01000006">
    <property type="protein sequence ID" value="TDD96414.1"/>
    <property type="molecule type" value="Genomic_DNA"/>
</dbReference>
<comment type="caution">
    <text evidence="1">The sequence shown here is derived from an EMBL/GenBank/DDBJ whole genome shotgun (WGS) entry which is preliminary data.</text>
</comment>